<gene>
    <name evidence="2" type="ORF">PgNI_10957</name>
</gene>
<reference evidence="2" key="3">
    <citation type="submission" date="2025-08" db="UniProtKB">
        <authorList>
            <consortium name="RefSeq"/>
        </authorList>
    </citation>
    <scope>IDENTIFICATION</scope>
    <source>
        <strain evidence="2">NI907</strain>
    </source>
</reference>
<proteinExistence type="predicted"/>
<dbReference type="RefSeq" id="XP_030980097.1">
    <property type="nucleotide sequence ID" value="XM_031130931.1"/>
</dbReference>
<name>A0A6P8AYZ4_PYRGI</name>
<evidence type="ECO:0000313" key="2">
    <source>
        <dbReference type="RefSeq" id="XP_030980097.1"/>
    </source>
</evidence>
<organism evidence="1 2">
    <name type="scientific">Pyricularia grisea</name>
    <name type="common">Crabgrass-specific blast fungus</name>
    <name type="synonym">Magnaporthe grisea</name>
    <dbReference type="NCBI Taxonomy" id="148305"/>
    <lineage>
        <taxon>Eukaryota</taxon>
        <taxon>Fungi</taxon>
        <taxon>Dikarya</taxon>
        <taxon>Ascomycota</taxon>
        <taxon>Pezizomycotina</taxon>
        <taxon>Sordariomycetes</taxon>
        <taxon>Sordariomycetidae</taxon>
        <taxon>Magnaporthales</taxon>
        <taxon>Pyriculariaceae</taxon>
        <taxon>Pyricularia</taxon>
    </lineage>
</organism>
<dbReference type="Proteomes" id="UP000515153">
    <property type="component" value="Chromosome VII"/>
</dbReference>
<protein>
    <submittedName>
        <fullName evidence="2">Uncharacterized protein</fullName>
    </submittedName>
</protein>
<accession>A0A6P8AYZ4</accession>
<keyword evidence="1" id="KW-1185">Reference proteome</keyword>
<dbReference type="AlphaFoldDB" id="A0A6P8AYZ4"/>
<reference evidence="2" key="2">
    <citation type="submission" date="2019-10" db="EMBL/GenBank/DDBJ databases">
        <authorList>
            <consortium name="NCBI Genome Project"/>
        </authorList>
    </citation>
    <scope>NUCLEOTIDE SEQUENCE</scope>
    <source>
        <strain evidence="2">NI907</strain>
    </source>
</reference>
<dbReference type="GeneID" id="41965836"/>
<evidence type="ECO:0000313" key="1">
    <source>
        <dbReference type="Proteomes" id="UP000515153"/>
    </source>
</evidence>
<dbReference type="KEGG" id="pgri:PgNI_10957"/>
<sequence>MQVKLRDPIALLYSCLAGRHLFIHEGPRHSRECLVSDSLILVHHKPLGHFDMSGNTNSSIGEVDYYYDN</sequence>
<reference evidence="1 2" key="1">
    <citation type="journal article" date="2019" name="Mol. Biol. Evol.">
        <title>Blast fungal genomes show frequent chromosomal changes, gene gains and losses, and effector gene turnover.</title>
        <authorList>
            <person name="Gomez Luciano L.B."/>
            <person name="Jason Tsai I."/>
            <person name="Chuma I."/>
            <person name="Tosa Y."/>
            <person name="Chen Y.H."/>
            <person name="Li J.Y."/>
            <person name="Li M.Y."/>
            <person name="Jade Lu M.Y."/>
            <person name="Nakayashiki H."/>
            <person name="Li W.H."/>
        </authorList>
    </citation>
    <scope>NUCLEOTIDE SEQUENCE [LARGE SCALE GENOMIC DNA]</scope>
    <source>
        <strain evidence="1 2">NI907</strain>
    </source>
</reference>